<sequence>MKKIILLFLMVMIQSYSVLAQSAVVAMTENQVVMINLENNKTTILNQGDKFLKPLISESKSYVAYQDEKSNLYISSLVNNEEMLIKVEGVKDYIWHENQLIFSKNEGNVYQFNLETHEFSLFLERAGYVYDELKMNNQGVLFAKKYAIVPDYNWPIGIVEYDSKSLDESILIGYEPVTKTSIGFNPSIAKLSSDGKLIYIWCKPNSGSITADGVNLGMYDTSNDTFIKFNQITMLVYLDNLAINPISNDVVALIEGEGRVMNENKHLYFFKVKSQEMIPILSNEMTAMSPIFSFDGSKLYYSAGLEVPKEYKPFELGSNHLYVYDLTTKKSTQLTQSKKTFDFYPQEIENNELVFLQFVGKDKLNLVRRLADGKEVTLLENLNTNFQYYGHLEGNQILDVKK</sequence>
<dbReference type="InterPro" id="IPR011042">
    <property type="entry name" value="6-blade_b-propeller_TolB-like"/>
</dbReference>
<proteinExistence type="predicted"/>
<dbReference type="Proteomes" id="UP000487649">
    <property type="component" value="Unassembled WGS sequence"/>
</dbReference>
<evidence type="ECO:0000313" key="2">
    <source>
        <dbReference type="EMBL" id="MTK22200.1"/>
    </source>
</evidence>
<name>A0A9X5APZ7_9FIRM</name>
<dbReference type="SUPFAM" id="SSF82171">
    <property type="entry name" value="DPP6 N-terminal domain-like"/>
    <property type="match status" value="1"/>
</dbReference>
<dbReference type="Gene3D" id="2.120.10.30">
    <property type="entry name" value="TolB, C-terminal domain"/>
    <property type="match status" value="1"/>
</dbReference>
<accession>A0A9X5APZ7</accession>
<keyword evidence="1" id="KW-0732">Signal</keyword>
<evidence type="ECO:0000313" key="3">
    <source>
        <dbReference type="Proteomes" id="UP000487649"/>
    </source>
</evidence>
<gene>
    <name evidence="2" type="ORF">GMA92_12340</name>
</gene>
<protein>
    <recommendedName>
        <fullName evidence="4">Translocation protein TolB</fullName>
    </recommendedName>
</protein>
<comment type="caution">
    <text evidence="2">The sequence shown here is derived from an EMBL/GenBank/DDBJ whole genome shotgun (WGS) entry which is preliminary data.</text>
</comment>
<evidence type="ECO:0008006" key="4">
    <source>
        <dbReference type="Google" id="ProtNLM"/>
    </source>
</evidence>
<reference evidence="2 3" key="1">
    <citation type="journal article" date="2019" name="Nat. Med.">
        <title>A library of human gut bacterial isolates paired with longitudinal multiomics data enables mechanistic microbiome research.</title>
        <authorList>
            <person name="Poyet M."/>
            <person name="Groussin M."/>
            <person name="Gibbons S.M."/>
            <person name="Avila-Pacheco J."/>
            <person name="Jiang X."/>
            <person name="Kearney S.M."/>
            <person name="Perrotta A.R."/>
            <person name="Berdy B."/>
            <person name="Zhao S."/>
            <person name="Lieberman T.D."/>
            <person name="Swanson P.K."/>
            <person name="Smith M."/>
            <person name="Roesemann S."/>
            <person name="Alexander J.E."/>
            <person name="Rich S.A."/>
            <person name="Livny J."/>
            <person name="Vlamakis H."/>
            <person name="Clish C."/>
            <person name="Bullock K."/>
            <person name="Deik A."/>
            <person name="Scott J."/>
            <person name="Pierce K.A."/>
            <person name="Xavier R.J."/>
            <person name="Alm E.J."/>
        </authorList>
    </citation>
    <scope>NUCLEOTIDE SEQUENCE [LARGE SCALE GENOMIC DNA]</scope>
    <source>
        <strain evidence="2 3">BIOML-A198</strain>
    </source>
</reference>
<dbReference type="AlphaFoldDB" id="A0A9X5APZ7"/>
<feature type="chain" id="PRO_5040911230" description="Translocation protein TolB" evidence="1">
    <location>
        <begin position="21"/>
        <end position="402"/>
    </location>
</feature>
<evidence type="ECO:0000256" key="1">
    <source>
        <dbReference type="SAM" id="SignalP"/>
    </source>
</evidence>
<dbReference type="PANTHER" id="PTHR36842">
    <property type="entry name" value="PROTEIN TOLB HOMOLOG"/>
    <property type="match status" value="1"/>
</dbReference>
<dbReference type="RefSeq" id="WP_006785658.1">
    <property type="nucleotide sequence ID" value="NZ_CAJJOK010000001.1"/>
</dbReference>
<dbReference type="EMBL" id="WMQE01000032">
    <property type="protein sequence ID" value="MTK22200.1"/>
    <property type="molecule type" value="Genomic_DNA"/>
</dbReference>
<organism evidence="2 3">
    <name type="scientific">Turicibacter sanguinis</name>
    <dbReference type="NCBI Taxonomy" id="154288"/>
    <lineage>
        <taxon>Bacteria</taxon>
        <taxon>Bacillati</taxon>
        <taxon>Bacillota</taxon>
        <taxon>Erysipelotrichia</taxon>
        <taxon>Erysipelotrichales</taxon>
        <taxon>Turicibacteraceae</taxon>
        <taxon>Turicibacter</taxon>
    </lineage>
</organism>
<dbReference type="PANTHER" id="PTHR36842:SF1">
    <property type="entry name" value="PROTEIN TOLB"/>
    <property type="match status" value="1"/>
</dbReference>
<feature type="signal peptide" evidence="1">
    <location>
        <begin position="1"/>
        <end position="20"/>
    </location>
</feature>